<keyword evidence="2" id="KW-0240">DNA-directed RNA polymerase</keyword>
<dbReference type="Gene3D" id="3.10.450.40">
    <property type="match status" value="1"/>
</dbReference>
<dbReference type="STRING" id="57577.A0A2K3LIP0"/>
<accession>A0A2K3LIP0</accession>
<dbReference type="AlphaFoldDB" id="A0A2K3LIP0"/>
<dbReference type="EMBL" id="ASHM01034051">
    <property type="protein sequence ID" value="PNX78397.1"/>
    <property type="molecule type" value="Genomic_DNA"/>
</dbReference>
<dbReference type="InterPro" id="IPR044673">
    <property type="entry name" value="DCL-like"/>
</dbReference>
<dbReference type="GO" id="GO:0000428">
    <property type="term" value="C:DNA-directed RNA polymerase complex"/>
    <property type="evidence" value="ECO:0007669"/>
    <property type="project" value="UniProtKB-KW"/>
</dbReference>
<reference evidence="2 3" key="1">
    <citation type="journal article" date="2014" name="Am. J. Bot.">
        <title>Genome assembly and annotation for red clover (Trifolium pratense; Fabaceae).</title>
        <authorList>
            <person name="Istvanek J."/>
            <person name="Jaros M."/>
            <person name="Krenek A."/>
            <person name="Repkova J."/>
        </authorList>
    </citation>
    <scope>NUCLEOTIDE SEQUENCE [LARGE SCALE GENOMIC DNA]</scope>
    <source>
        <strain evidence="3">cv. Tatra</strain>
        <tissue evidence="2">Young leaves</tissue>
    </source>
</reference>
<feature type="non-terminal residue" evidence="2">
    <location>
        <position position="1"/>
    </location>
</feature>
<dbReference type="PANTHER" id="PTHR33415:SF24">
    <property type="entry name" value="DNA-DIRECTED RNA POLYMERASE"/>
    <property type="match status" value="1"/>
</dbReference>
<dbReference type="GO" id="GO:0009507">
    <property type="term" value="C:chloroplast"/>
    <property type="evidence" value="ECO:0007669"/>
    <property type="project" value="TreeGrafter"/>
</dbReference>
<organism evidence="2 3">
    <name type="scientific">Trifolium pratense</name>
    <name type="common">Red clover</name>
    <dbReference type="NCBI Taxonomy" id="57577"/>
    <lineage>
        <taxon>Eukaryota</taxon>
        <taxon>Viridiplantae</taxon>
        <taxon>Streptophyta</taxon>
        <taxon>Embryophyta</taxon>
        <taxon>Tracheophyta</taxon>
        <taxon>Spermatophyta</taxon>
        <taxon>Magnoliopsida</taxon>
        <taxon>eudicotyledons</taxon>
        <taxon>Gunneridae</taxon>
        <taxon>Pentapetalae</taxon>
        <taxon>rosids</taxon>
        <taxon>fabids</taxon>
        <taxon>Fabales</taxon>
        <taxon>Fabaceae</taxon>
        <taxon>Papilionoideae</taxon>
        <taxon>50 kb inversion clade</taxon>
        <taxon>NPAAA clade</taxon>
        <taxon>Hologalegina</taxon>
        <taxon>IRL clade</taxon>
        <taxon>Trifolieae</taxon>
        <taxon>Trifolium</taxon>
    </lineage>
</organism>
<keyword evidence="2" id="KW-0804">Transcription</keyword>
<dbReference type="GO" id="GO:1901259">
    <property type="term" value="P:chloroplast rRNA processing"/>
    <property type="evidence" value="ECO:0007669"/>
    <property type="project" value="TreeGrafter"/>
</dbReference>
<sequence length="167" mass="18685">YNDGDPLAADDQKYVLENVFEHHPDKETKMGAGIDHVMVSKHSNFQDSRCLYVVLKDGKKEDFSYRKCLENLVRKKFPETAESFCGKYFRKPQPRVKRDQTPNPAGEQTATPNPAGEHTSNPNPEREQTSNPNPAGEQTTTSAGDQTSTPNPAEDQNTTPMAMETNE</sequence>
<dbReference type="GO" id="GO:0009658">
    <property type="term" value="P:chloroplast organization"/>
    <property type="evidence" value="ECO:0007669"/>
    <property type="project" value="TreeGrafter"/>
</dbReference>
<dbReference type="Proteomes" id="UP000236291">
    <property type="component" value="Unassembled WGS sequence"/>
</dbReference>
<name>A0A2K3LIP0_TRIPR</name>
<protein>
    <submittedName>
        <fullName evidence="2">DNA-directed RNA polymerase e subunit 1-like protein</fullName>
    </submittedName>
</protein>
<gene>
    <name evidence="2" type="ORF">L195_g034375</name>
</gene>
<dbReference type="PANTHER" id="PTHR33415">
    <property type="entry name" value="PROTEIN EMBRYO DEFECTIVE 514"/>
    <property type="match status" value="1"/>
</dbReference>
<dbReference type="Pfam" id="PF11523">
    <property type="entry name" value="DUF3223"/>
    <property type="match status" value="1"/>
</dbReference>
<evidence type="ECO:0000256" key="1">
    <source>
        <dbReference type="SAM" id="MobiDB-lite"/>
    </source>
</evidence>
<feature type="region of interest" description="Disordered" evidence="1">
    <location>
        <begin position="84"/>
        <end position="167"/>
    </location>
</feature>
<reference evidence="2 3" key="2">
    <citation type="journal article" date="2017" name="Front. Plant Sci.">
        <title>Gene Classification and Mining of Molecular Markers Useful in Red Clover (Trifolium pratense) Breeding.</title>
        <authorList>
            <person name="Istvanek J."/>
            <person name="Dluhosova J."/>
            <person name="Dluhos P."/>
            <person name="Patkova L."/>
            <person name="Nedelnik J."/>
            <person name="Repkova J."/>
        </authorList>
    </citation>
    <scope>NUCLEOTIDE SEQUENCE [LARGE SCALE GENOMIC DNA]</scope>
    <source>
        <strain evidence="3">cv. Tatra</strain>
        <tissue evidence="2">Young leaves</tissue>
    </source>
</reference>
<feature type="compositionally biased region" description="Polar residues" evidence="1">
    <location>
        <begin position="101"/>
        <end position="160"/>
    </location>
</feature>
<evidence type="ECO:0000313" key="2">
    <source>
        <dbReference type="EMBL" id="PNX78397.1"/>
    </source>
</evidence>
<proteinExistence type="predicted"/>
<evidence type="ECO:0000313" key="3">
    <source>
        <dbReference type="Proteomes" id="UP000236291"/>
    </source>
</evidence>
<comment type="caution">
    <text evidence="2">The sequence shown here is derived from an EMBL/GenBank/DDBJ whole genome shotgun (WGS) entry which is preliminary data.</text>
</comment>